<dbReference type="AlphaFoldDB" id="A0A9W4WY44"/>
<name>A0A9W4WY44_9GLOM</name>
<dbReference type="OrthoDB" id="2121828at2759"/>
<dbReference type="InterPro" id="IPR011706">
    <property type="entry name" value="Cu-oxidase_C"/>
</dbReference>
<feature type="non-terminal residue" evidence="6">
    <location>
        <position position="90"/>
    </location>
</feature>
<organism evidence="6 7">
    <name type="scientific">Funneliformis geosporum</name>
    <dbReference type="NCBI Taxonomy" id="1117311"/>
    <lineage>
        <taxon>Eukaryota</taxon>
        <taxon>Fungi</taxon>
        <taxon>Fungi incertae sedis</taxon>
        <taxon>Mucoromycota</taxon>
        <taxon>Glomeromycotina</taxon>
        <taxon>Glomeromycetes</taxon>
        <taxon>Glomerales</taxon>
        <taxon>Glomeraceae</taxon>
        <taxon>Funneliformis</taxon>
    </lineage>
</organism>
<dbReference type="Gene3D" id="2.60.40.420">
    <property type="entry name" value="Cupredoxins - blue copper proteins"/>
    <property type="match status" value="1"/>
</dbReference>
<dbReference type="PROSITE" id="PS00079">
    <property type="entry name" value="MULTICOPPER_OXIDASE1"/>
    <property type="match status" value="1"/>
</dbReference>
<keyword evidence="7" id="KW-1185">Reference proteome</keyword>
<comment type="caution">
    <text evidence="6">The sequence shown here is derived from an EMBL/GenBank/DDBJ whole genome shotgun (WGS) entry which is preliminary data.</text>
</comment>
<sequence>SSLNLVNPIQRDTATIPKLGWLKIRFTVDNPGVWPMHCHIDWHLSIGMLAQFVEFPKAAREAFDKKAPFEWCESCTAAKNPTQYCANKIR</sequence>
<dbReference type="InterPro" id="IPR033138">
    <property type="entry name" value="Cu_oxidase_CS"/>
</dbReference>
<evidence type="ECO:0000313" key="6">
    <source>
        <dbReference type="EMBL" id="CAI2194236.1"/>
    </source>
</evidence>
<evidence type="ECO:0000256" key="2">
    <source>
        <dbReference type="ARBA" id="ARBA00022723"/>
    </source>
</evidence>
<keyword evidence="4" id="KW-0186">Copper</keyword>
<evidence type="ECO:0000259" key="5">
    <source>
        <dbReference type="Pfam" id="PF07731"/>
    </source>
</evidence>
<evidence type="ECO:0000256" key="3">
    <source>
        <dbReference type="ARBA" id="ARBA00023002"/>
    </source>
</evidence>
<dbReference type="Proteomes" id="UP001153678">
    <property type="component" value="Unassembled WGS sequence"/>
</dbReference>
<dbReference type="PANTHER" id="PTHR11709">
    <property type="entry name" value="MULTI-COPPER OXIDASE"/>
    <property type="match status" value="1"/>
</dbReference>
<protein>
    <submittedName>
        <fullName evidence="6">10883_t:CDS:1</fullName>
    </submittedName>
</protein>
<keyword evidence="2" id="KW-0479">Metal-binding</keyword>
<dbReference type="Pfam" id="PF07731">
    <property type="entry name" value="Cu-oxidase_2"/>
    <property type="match status" value="1"/>
</dbReference>
<comment type="similarity">
    <text evidence="1">Belongs to the multicopper oxidase family.</text>
</comment>
<evidence type="ECO:0000256" key="4">
    <source>
        <dbReference type="ARBA" id="ARBA00023008"/>
    </source>
</evidence>
<reference evidence="6" key="1">
    <citation type="submission" date="2022-08" db="EMBL/GenBank/DDBJ databases">
        <authorList>
            <person name="Kallberg Y."/>
            <person name="Tangrot J."/>
            <person name="Rosling A."/>
        </authorList>
    </citation>
    <scope>NUCLEOTIDE SEQUENCE</scope>
    <source>
        <strain evidence="6">Wild A</strain>
    </source>
</reference>
<evidence type="ECO:0000256" key="1">
    <source>
        <dbReference type="ARBA" id="ARBA00010609"/>
    </source>
</evidence>
<dbReference type="InterPro" id="IPR008972">
    <property type="entry name" value="Cupredoxin"/>
</dbReference>
<gene>
    <name evidence="6" type="ORF">FWILDA_LOCUS16474</name>
</gene>
<dbReference type="InterPro" id="IPR045087">
    <property type="entry name" value="Cu-oxidase_fam"/>
</dbReference>
<feature type="domain" description="Plastocyanin-like" evidence="5">
    <location>
        <begin position="2"/>
        <end position="56"/>
    </location>
</feature>
<evidence type="ECO:0000313" key="7">
    <source>
        <dbReference type="Proteomes" id="UP001153678"/>
    </source>
</evidence>
<dbReference type="PANTHER" id="PTHR11709:SF394">
    <property type="entry name" value="FI03373P-RELATED"/>
    <property type="match status" value="1"/>
</dbReference>
<accession>A0A9W4WY44</accession>
<dbReference type="GO" id="GO:0016491">
    <property type="term" value="F:oxidoreductase activity"/>
    <property type="evidence" value="ECO:0007669"/>
    <property type="project" value="UniProtKB-KW"/>
</dbReference>
<dbReference type="SUPFAM" id="SSF49503">
    <property type="entry name" value="Cupredoxins"/>
    <property type="match status" value="1"/>
</dbReference>
<dbReference type="GO" id="GO:0005507">
    <property type="term" value="F:copper ion binding"/>
    <property type="evidence" value="ECO:0007669"/>
    <property type="project" value="InterPro"/>
</dbReference>
<keyword evidence="3" id="KW-0560">Oxidoreductase</keyword>
<proteinExistence type="inferred from homology"/>
<dbReference type="PROSITE" id="PS00080">
    <property type="entry name" value="MULTICOPPER_OXIDASE2"/>
    <property type="match status" value="1"/>
</dbReference>
<dbReference type="InterPro" id="IPR002355">
    <property type="entry name" value="Cu_oxidase_Cu_BS"/>
</dbReference>
<dbReference type="EMBL" id="CAMKVN010010607">
    <property type="protein sequence ID" value="CAI2194236.1"/>
    <property type="molecule type" value="Genomic_DNA"/>
</dbReference>